<feature type="transmembrane region" description="Helical" evidence="6">
    <location>
        <begin position="319"/>
        <end position="335"/>
    </location>
</feature>
<dbReference type="Pfam" id="PF13567">
    <property type="entry name" value="DUF4131"/>
    <property type="match status" value="1"/>
</dbReference>
<dbReference type="SUPFAM" id="SSF56281">
    <property type="entry name" value="Metallo-hydrolase/oxidoreductase"/>
    <property type="match status" value="1"/>
</dbReference>
<feature type="transmembrane region" description="Helical" evidence="6">
    <location>
        <begin position="288"/>
        <end position="312"/>
    </location>
</feature>
<dbReference type="PANTHER" id="PTHR30619:SF1">
    <property type="entry name" value="RECOMBINATION PROTEIN 2"/>
    <property type="match status" value="1"/>
</dbReference>
<comment type="caution">
    <text evidence="8">The sequence shown here is derived from an EMBL/GenBank/DDBJ whole genome shotgun (WGS) entry which is preliminary data.</text>
</comment>
<evidence type="ECO:0000256" key="1">
    <source>
        <dbReference type="ARBA" id="ARBA00004651"/>
    </source>
</evidence>
<dbReference type="OrthoDB" id="9761531at2"/>
<dbReference type="Pfam" id="PF03772">
    <property type="entry name" value="Competence"/>
    <property type="match status" value="1"/>
</dbReference>
<keyword evidence="2" id="KW-1003">Cell membrane</keyword>
<dbReference type="CDD" id="cd07731">
    <property type="entry name" value="ComA-like_MBL-fold"/>
    <property type="match status" value="1"/>
</dbReference>
<feature type="transmembrane region" description="Helical" evidence="6">
    <location>
        <begin position="75"/>
        <end position="96"/>
    </location>
</feature>
<keyword evidence="4 6" id="KW-1133">Transmembrane helix</keyword>
<dbReference type="AlphaFoldDB" id="A0A5C5WCA9"/>
<feature type="transmembrane region" description="Helical" evidence="6">
    <location>
        <begin position="20"/>
        <end position="39"/>
    </location>
</feature>
<sequence length="855" mass="90788">MPARPDPVEQLRSRRARPLLPAATPLVVVAGAAAGGVLLSRLGEFSDGDALATMALIPALLIAWAYFWRRNRLSTAACLLMTAVAGVTVLGTGFAWRAFPQNDLGRYARRSPEPVAIEAIVLAPPTNYAAPEPSPFRAIPAEPRLVFPVQVSALRNGESWQAVEGRCLVSVSGAGIELERGQRVRVFGQLRRPSPALNPGQDDAAANARNQRRLAAVWTNTARSVELLDPTQPRSGVGLLLDRLRRWSGQTFDRRLGEESATLARAMILGDGDHLSGELVRAFRQTGAIHALVVSGLHVGIVAGFAAVLAWLRLLSRQQALLLGVALAVSYVMLVGGKPPALRAAVVGGVLAAAALGHRNALSFNALAGAALAVLAASPGAWMATGTHLSFLAAATLLAFSSLVRAWRETHRSSALQRLIERTRPHHERWLHRTGVALALTFGATVAVLIVAGPLLAERFHVISPAAIPLAPVIGVTLPTVLLSGLSLGAFASLEGIAPELVIEPVMGCLAWVCQTACTALTTSVRFAEQTPGGWLPIAGMGTARLFFWYGWLAVAAQVWLHQRAWWGLTWRAGLAGLALSISGSWLATPSQALRCEVLAVGHGAATLVSAPGGIHILIDAGSLGDPELVSQTLARALWARGVTKLDAIMLSHADVDHYNGVPGLLEYFPVRAIWCSYGMFDAVEGPDDPSAPATLQRLLATKRIPVRRLQQGDRLRLGKSGAGLVVLHPTDLGVVGSDNANSVVLGLEHQGRRVLLPGDLESPGLEQLLLQEPYPCDVLLAPHHGSRRSNPPGFSAWCRPQTVLISSGSPTPATATEYRTAGAKVLNTFEQGALTVRIEEAMLAIEPFHKAPQR</sequence>
<keyword evidence="9" id="KW-1185">Reference proteome</keyword>
<feature type="transmembrane region" description="Helical" evidence="6">
    <location>
        <begin position="436"/>
        <end position="457"/>
    </location>
</feature>
<feature type="transmembrane region" description="Helical" evidence="6">
    <location>
        <begin position="469"/>
        <end position="494"/>
    </location>
</feature>
<dbReference type="NCBIfam" id="TIGR00360">
    <property type="entry name" value="ComEC_N-term"/>
    <property type="match status" value="1"/>
</dbReference>
<evidence type="ECO:0000313" key="9">
    <source>
        <dbReference type="Proteomes" id="UP000318995"/>
    </source>
</evidence>
<keyword evidence="5 6" id="KW-0472">Membrane</keyword>
<organism evidence="8 9">
    <name type="scientific">Botrimarina hoheduenensis</name>
    <dbReference type="NCBI Taxonomy" id="2528000"/>
    <lineage>
        <taxon>Bacteria</taxon>
        <taxon>Pseudomonadati</taxon>
        <taxon>Planctomycetota</taxon>
        <taxon>Planctomycetia</taxon>
        <taxon>Pirellulales</taxon>
        <taxon>Lacipirellulaceae</taxon>
        <taxon>Botrimarina</taxon>
    </lineage>
</organism>
<name>A0A5C5WCA9_9BACT</name>
<dbReference type="Gene3D" id="3.60.15.10">
    <property type="entry name" value="Ribonuclease Z/Hydroxyacylglutathione hydrolase-like"/>
    <property type="match status" value="1"/>
</dbReference>
<evidence type="ECO:0000256" key="6">
    <source>
        <dbReference type="SAM" id="Phobius"/>
    </source>
</evidence>
<feature type="transmembrane region" description="Helical" evidence="6">
    <location>
        <begin position="506"/>
        <end position="528"/>
    </location>
</feature>
<reference evidence="8 9" key="1">
    <citation type="submission" date="2019-02" db="EMBL/GenBank/DDBJ databases">
        <title>Deep-cultivation of Planctomycetes and their phenomic and genomic characterization uncovers novel biology.</title>
        <authorList>
            <person name="Wiegand S."/>
            <person name="Jogler M."/>
            <person name="Boedeker C."/>
            <person name="Pinto D."/>
            <person name="Vollmers J."/>
            <person name="Rivas-Marin E."/>
            <person name="Kohn T."/>
            <person name="Peeters S.H."/>
            <person name="Heuer A."/>
            <person name="Rast P."/>
            <person name="Oberbeckmann S."/>
            <person name="Bunk B."/>
            <person name="Jeske O."/>
            <person name="Meyerdierks A."/>
            <person name="Storesund J.E."/>
            <person name="Kallscheuer N."/>
            <person name="Luecker S."/>
            <person name="Lage O.M."/>
            <person name="Pohl T."/>
            <person name="Merkel B.J."/>
            <person name="Hornburger P."/>
            <person name="Mueller R.-W."/>
            <person name="Bruemmer F."/>
            <person name="Labrenz M."/>
            <person name="Spormann A.M."/>
            <person name="Op Den Camp H."/>
            <person name="Overmann J."/>
            <person name="Amann R."/>
            <person name="Jetten M.S.M."/>
            <person name="Mascher T."/>
            <person name="Medema M.H."/>
            <person name="Devos D.P."/>
            <person name="Kaster A.-K."/>
            <person name="Ovreas L."/>
            <person name="Rohde M."/>
            <person name="Galperin M.Y."/>
            <person name="Jogler C."/>
        </authorList>
    </citation>
    <scope>NUCLEOTIDE SEQUENCE [LARGE SCALE GENOMIC DNA]</scope>
    <source>
        <strain evidence="8 9">Pla111</strain>
    </source>
</reference>
<dbReference type="SMART" id="SM00849">
    <property type="entry name" value="Lactamase_B"/>
    <property type="match status" value="1"/>
</dbReference>
<evidence type="ECO:0000313" key="8">
    <source>
        <dbReference type="EMBL" id="TWT48304.1"/>
    </source>
</evidence>
<feature type="transmembrane region" description="Helical" evidence="6">
    <location>
        <begin position="534"/>
        <end position="557"/>
    </location>
</feature>
<evidence type="ECO:0000256" key="5">
    <source>
        <dbReference type="ARBA" id="ARBA00023136"/>
    </source>
</evidence>
<dbReference type="InterPro" id="IPR036866">
    <property type="entry name" value="RibonucZ/Hydroxyglut_hydro"/>
</dbReference>
<comment type="subcellular location">
    <subcellularLocation>
        <location evidence="1">Cell membrane</location>
        <topology evidence="1">Multi-pass membrane protein</topology>
    </subcellularLocation>
</comment>
<dbReference type="InterPro" id="IPR052159">
    <property type="entry name" value="Competence_DNA_uptake"/>
</dbReference>
<evidence type="ECO:0000259" key="7">
    <source>
        <dbReference type="SMART" id="SM00849"/>
    </source>
</evidence>
<feature type="transmembrane region" description="Helical" evidence="6">
    <location>
        <begin position="51"/>
        <end position="68"/>
    </location>
</feature>
<proteinExistence type="predicted"/>
<dbReference type="Proteomes" id="UP000318995">
    <property type="component" value="Unassembled WGS sequence"/>
</dbReference>
<evidence type="ECO:0000256" key="3">
    <source>
        <dbReference type="ARBA" id="ARBA00022692"/>
    </source>
</evidence>
<dbReference type="EMBL" id="SJPH01000001">
    <property type="protein sequence ID" value="TWT48304.1"/>
    <property type="molecule type" value="Genomic_DNA"/>
</dbReference>
<dbReference type="InterPro" id="IPR025405">
    <property type="entry name" value="DUF4131"/>
</dbReference>
<accession>A0A5C5WCA9</accession>
<dbReference type="Pfam" id="PF00753">
    <property type="entry name" value="Lactamase_B"/>
    <property type="match status" value="1"/>
</dbReference>
<feature type="domain" description="Metallo-beta-lactamase" evidence="7">
    <location>
        <begin position="603"/>
        <end position="785"/>
    </location>
</feature>
<dbReference type="InterPro" id="IPR004477">
    <property type="entry name" value="ComEC_N"/>
</dbReference>
<evidence type="ECO:0000256" key="4">
    <source>
        <dbReference type="ARBA" id="ARBA00022989"/>
    </source>
</evidence>
<evidence type="ECO:0000256" key="2">
    <source>
        <dbReference type="ARBA" id="ARBA00022475"/>
    </source>
</evidence>
<dbReference type="InterPro" id="IPR035681">
    <property type="entry name" value="ComA-like_MBL"/>
</dbReference>
<keyword evidence="3 6" id="KW-0812">Transmembrane</keyword>
<gene>
    <name evidence="8" type="ORF">Pla111_00670</name>
</gene>
<feature type="transmembrane region" description="Helical" evidence="6">
    <location>
        <begin position="389"/>
        <end position="407"/>
    </location>
</feature>
<feature type="transmembrane region" description="Helical" evidence="6">
    <location>
        <begin position="569"/>
        <end position="588"/>
    </location>
</feature>
<dbReference type="GO" id="GO:0005886">
    <property type="term" value="C:plasma membrane"/>
    <property type="evidence" value="ECO:0007669"/>
    <property type="project" value="UniProtKB-SubCell"/>
</dbReference>
<protein>
    <submittedName>
        <fullName evidence="8">ComEC family competence protein</fullName>
    </submittedName>
</protein>
<dbReference type="RefSeq" id="WP_146570289.1">
    <property type="nucleotide sequence ID" value="NZ_SJPH01000001.1"/>
</dbReference>
<dbReference type="InterPro" id="IPR001279">
    <property type="entry name" value="Metallo-B-lactamas"/>
</dbReference>
<dbReference type="PANTHER" id="PTHR30619">
    <property type="entry name" value="DNA INTERNALIZATION/COMPETENCE PROTEIN COMEC/REC2"/>
    <property type="match status" value="1"/>
</dbReference>